<accession>A0A7M3U2K8</accession>
<organism evidence="4 5">
    <name type="scientific">Candidatus Wolbachia massiliensis</name>
    <dbReference type="NCBI Taxonomy" id="1845000"/>
    <lineage>
        <taxon>Bacteria</taxon>
        <taxon>Pseudomonadati</taxon>
        <taxon>Pseudomonadota</taxon>
        <taxon>Alphaproteobacteria</taxon>
        <taxon>Rickettsiales</taxon>
        <taxon>Anaplasmataceae</taxon>
        <taxon>Wolbachieae</taxon>
        <taxon>Wolbachia</taxon>
    </lineage>
</organism>
<evidence type="ECO:0000313" key="4">
    <source>
        <dbReference type="EMBL" id="QOD38643.1"/>
    </source>
</evidence>
<dbReference type="KEGG" id="wms:ID128_02100"/>
<feature type="compositionally biased region" description="Basic and acidic residues" evidence="2">
    <location>
        <begin position="304"/>
        <end position="327"/>
    </location>
</feature>
<sequence>MVGIIAASETGKKESTKPSTQVTNEDEKVFEKEEHQLIYETFLATLNPEKQIQQIEKKLQEKLSEQEKKELEKQKSLKEELLVRLRNKNEKKIFTFVLENSEDIFKNVNQKSIKSLSEENFSQLLLSVFREIRKEKLASGENLKSDKIQQIVVKCTDEIRSTEAKDSLIKLIGLPFGIKVDPKNISGSLMNGVKEKIPFLGGNKKEEDEPPLSDEEMVTTFLRKSLLPVALFAFTTLIFGTGPITIGIAITGLVITEVSAVKSLFSNDRKGTLYNPNTEKEEGKEWGNEISCGIADILKTSVKGAEKGEQPITGEERLDDKTQKHDAAPSQKSFRKEEDDRRAAAEEQQHGL</sequence>
<dbReference type="EMBL" id="CP061738">
    <property type="protein sequence ID" value="QOD38643.1"/>
    <property type="molecule type" value="Genomic_DNA"/>
</dbReference>
<feature type="region of interest" description="Disordered" evidence="2">
    <location>
        <begin position="1"/>
        <end position="26"/>
    </location>
</feature>
<feature type="compositionally biased region" description="Basic and acidic residues" evidence="2">
    <location>
        <begin position="334"/>
        <end position="352"/>
    </location>
</feature>
<evidence type="ECO:0000256" key="1">
    <source>
        <dbReference type="SAM" id="Coils"/>
    </source>
</evidence>
<dbReference type="Proteomes" id="UP000516514">
    <property type="component" value="Chromosome"/>
</dbReference>
<dbReference type="AlphaFoldDB" id="A0A7M3U2K8"/>
<proteinExistence type="predicted"/>
<reference evidence="4 5" key="1">
    <citation type="submission" date="2020-09" db="EMBL/GenBank/DDBJ databases">
        <title>An Earliest Endosymbiont, Wolbachia massiliensis sp. nov., Strain PL13 From the Bed Bug (Cimex hemipterius), Type strain of a New supergroup T.</title>
        <authorList>
            <person name="Laidoudi Y."/>
            <person name="Levasseur A."/>
            <person name="Medkour H."/>
            <person name="Maaloum M."/>
            <person name="BenKhedher M."/>
            <person name="Sambou M."/>
            <person name="Bassene H."/>
            <person name="Davoust B."/>
            <person name="Fenollar F."/>
            <person name="Raoult D."/>
            <person name="Mediannikov O."/>
        </authorList>
    </citation>
    <scope>NUCLEOTIDE SEQUENCE [LARGE SCALE GENOMIC DNA]</scope>
    <source>
        <strain evidence="4 5">PL13</strain>
    </source>
</reference>
<evidence type="ECO:0000313" key="5">
    <source>
        <dbReference type="Proteomes" id="UP000516514"/>
    </source>
</evidence>
<feature type="region of interest" description="Disordered" evidence="2">
    <location>
        <begin position="302"/>
        <end position="352"/>
    </location>
</feature>
<keyword evidence="3" id="KW-0472">Membrane</keyword>
<name>A0A7M3U2K8_9RICK</name>
<keyword evidence="1" id="KW-0175">Coiled coil</keyword>
<feature type="coiled-coil region" evidence="1">
    <location>
        <begin position="49"/>
        <end position="91"/>
    </location>
</feature>
<gene>
    <name evidence="4" type="ORF">ID128_02100</name>
</gene>
<keyword evidence="3" id="KW-1133">Transmembrane helix</keyword>
<dbReference type="RefSeq" id="WP_191111403.1">
    <property type="nucleotide sequence ID" value="NZ_CP061738.1"/>
</dbReference>
<evidence type="ECO:0000256" key="3">
    <source>
        <dbReference type="SAM" id="Phobius"/>
    </source>
</evidence>
<protein>
    <submittedName>
        <fullName evidence="4">Uncharacterized protein</fullName>
    </submittedName>
</protein>
<keyword evidence="3" id="KW-0812">Transmembrane</keyword>
<evidence type="ECO:0000256" key="2">
    <source>
        <dbReference type="SAM" id="MobiDB-lite"/>
    </source>
</evidence>
<feature type="transmembrane region" description="Helical" evidence="3">
    <location>
        <begin position="226"/>
        <end position="255"/>
    </location>
</feature>
<keyword evidence="5" id="KW-1185">Reference proteome</keyword>